<accession>A0A3S2Z371</accession>
<organism evidence="1 2">
    <name type="scientific">Streptomyces antnestii</name>
    <dbReference type="NCBI Taxonomy" id="2494256"/>
    <lineage>
        <taxon>Bacteria</taxon>
        <taxon>Bacillati</taxon>
        <taxon>Actinomycetota</taxon>
        <taxon>Actinomycetes</taxon>
        <taxon>Kitasatosporales</taxon>
        <taxon>Streptomycetaceae</taxon>
        <taxon>Streptomyces</taxon>
    </lineage>
</organism>
<name>A0A3S2Z371_9ACTN</name>
<evidence type="ECO:0000313" key="1">
    <source>
        <dbReference type="EMBL" id="RVU27634.1"/>
    </source>
</evidence>
<dbReference type="RefSeq" id="WP_127826790.1">
    <property type="nucleotide sequence ID" value="NZ_RZYA01000002.1"/>
</dbReference>
<evidence type="ECO:0000313" key="2">
    <source>
        <dbReference type="Proteomes" id="UP000283128"/>
    </source>
</evidence>
<reference evidence="1 2" key="1">
    <citation type="submission" date="2019-01" db="EMBL/GenBank/DDBJ databases">
        <title>Genome sequences of Streptomyces and Rhizobium isolates collected from root and soil.</title>
        <authorList>
            <person name="Chhettri S."/>
            <person name="Sevigny J.L."/>
            <person name="Sen A."/>
            <person name="Ennis N."/>
            <person name="Tisa L."/>
        </authorList>
    </citation>
    <scope>NUCLEOTIDE SEQUENCE [LARGE SCALE GENOMIC DNA]</scope>
    <source>
        <strain evidence="1 2">San01</strain>
    </source>
</reference>
<keyword evidence="2" id="KW-1185">Reference proteome</keyword>
<dbReference type="AlphaFoldDB" id="A0A3S2Z371"/>
<gene>
    <name evidence="1" type="ORF">EOT10_04720</name>
</gene>
<proteinExistence type="predicted"/>
<sequence length="90" mass="10017">MVWSELARLHWPLGPPSGRSQARRVDLAAEIRACTSKKAALTVLDRERIKPEGSRSLNALAEQLVKELAGYSVELDRGAAHTYMAELHKH</sequence>
<dbReference type="OrthoDB" id="4175562at2"/>
<dbReference type="Proteomes" id="UP000283128">
    <property type="component" value="Unassembled WGS sequence"/>
</dbReference>
<dbReference type="EMBL" id="RZYA01000002">
    <property type="protein sequence ID" value="RVU27634.1"/>
    <property type="molecule type" value="Genomic_DNA"/>
</dbReference>
<protein>
    <submittedName>
        <fullName evidence="1">Uncharacterized protein</fullName>
    </submittedName>
</protein>
<comment type="caution">
    <text evidence="1">The sequence shown here is derived from an EMBL/GenBank/DDBJ whole genome shotgun (WGS) entry which is preliminary data.</text>
</comment>